<keyword evidence="3" id="KW-0812">Transmembrane</keyword>
<feature type="compositionally biased region" description="Acidic residues" evidence="2">
    <location>
        <begin position="336"/>
        <end position="349"/>
    </location>
</feature>
<dbReference type="RefSeq" id="WP_353531066.1">
    <property type="nucleotide sequence ID" value="NZ_JBBMEX010000009.1"/>
</dbReference>
<proteinExistence type="predicted"/>
<name>A0ABV1HFR6_9FIRM</name>
<evidence type="ECO:0000256" key="3">
    <source>
        <dbReference type="SAM" id="Phobius"/>
    </source>
</evidence>
<keyword evidence="1" id="KW-0175">Coiled coil</keyword>
<sequence length="372" mass="42907">MSKRNSGEQKRENSQLKITFSVLIMVLSFLAELYTMIILKGNPIYLAGFGLVFLIFSYVLMNSVMQLQYQKLREEKEEHEGLLKSEKASYLIIKKSFDEVFQRMDYIEKNLQLPTEELLTAQKAFAKININRSKENADALMNSNDKLLEKIVSFERTLQNNNEKLLDGQNQNMEQRLQEVILRQQELSSSIKELELNMRNEILQAVNSITSSQPQVIMQQPVQPPVMENVQPEEPMEEEPVVEEPIVEEPLIEEPVVEEPIIEEPLMEEPIIEEPLIEEPVIEEPIMEEPLMEEPIVEESIIEEPLMEEPTIEEPLVEEPLIEEPVAEEPVIQVEEPAEEAEEEEEEVLIPDMSDPNKMMTPDEIAALIANL</sequence>
<keyword evidence="5" id="KW-1185">Reference proteome</keyword>
<reference evidence="4 5" key="1">
    <citation type="submission" date="2024-03" db="EMBL/GenBank/DDBJ databases">
        <title>Human intestinal bacterial collection.</title>
        <authorList>
            <person name="Pauvert C."/>
            <person name="Hitch T.C.A."/>
            <person name="Clavel T."/>
        </authorList>
    </citation>
    <scope>NUCLEOTIDE SEQUENCE [LARGE SCALE GENOMIC DNA]</scope>
    <source>
        <strain evidence="4 5">CLA-AA-H185</strain>
    </source>
</reference>
<feature type="transmembrane region" description="Helical" evidence="3">
    <location>
        <begin position="20"/>
        <end position="38"/>
    </location>
</feature>
<evidence type="ECO:0000256" key="1">
    <source>
        <dbReference type="SAM" id="Coils"/>
    </source>
</evidence>
<dbReference type="EMBL" id="JBBMEX010000009">
    <property type="protein sequence ID" value="MEQ2558197.1"/>
    <property type="molecule type" value="Genomic_DNA"/>
</dbReference>
<comment type="caution">
    <text evidence="4">The sequence shown here is derived from an EMBL/GenBank/DDBJ whole genome shotgun (WGS) entry which is preliminary data.</text>
</comment>
<feature type="region of interest" description="Disordered" evidence="2">
    <location>
        <begin position="319"/>
        <end position="360"/>
    </location>
</feature>
<organism evidence="4 5">
    <name type="scientific">Maccoyibacter intestinihominis</name>
    <dbReference type="NCBI Taxonomy" id="3133499"/>
    <lineage>
        <taxon>Bacteria</taxon>
        <taxon>Bacillati</taxon>
        <taxon>Bacillota</taxon>
        <taxon>Clostridia</taxon>
        <taxon>Lachnospirales</taxon>
        <taxon>Lachnospiraceae</taxon>
        <taxon>Maccoyibacter</taxon>
    </lineage>
</organism>
<evidence type="ECO:0000256" key="2">
    <source>
        <dbReference type="SAM" id="MobiDB-lite"/>
    </source>
</evidence>
<feature type="transmembrane region" description="Helical" evidence="3">
    <location>
        <begin position="44"/>
        <end position="61"/>
    </location>
</feature>
<keyword evidence="3" id="KW-1133">Transmembrane helix</keyword>
<protein>
    <submittedName>
        <fullName evidence="4">Uncharacterized protein</fullName>
    </submittedName>
</protein>
<dbReference type="Proteomes" id="UP001454489">
    <property type="component" value="Unassembled WGS sequence"/>
</dbReference>
<gene>
    <name evidence="4" type="ORF">WMO43_09990</name>
</gene>
<evidence type="ECO:0000313" key="4">
    <source>
        <dbReference type="EMBL" id="MEQ2558197.1"/>
    </source>
</evidence>
<evidence type="ECO:0000313" key="5">
    <source>
        <dbReference type="Proteomes" id="UP001454489"/>
    </source>
</evidence>
<feature type="coiled-coil region" evidence="1">
    <location>
        <begin position="130"/>
        <end position="197"/>
    </location>
</feature>
<keyword evidence="3" id="KW-0472">Membrane</keyword>
<feature type="coiled-coil region" evidence="1">
    <location>
        <begin position="62"/>
        <end position="89"/>
    </location>
</feature>
<accession>A0ABV1HFR6</accession>